<dbReference type="CDD" id="cd00156">
    <property type="entry name" value="REC"/>
    <property type="match status" value="1"/>
</dbReference>
<sequence>MTEDTTVLIVEDQPDVLALYEQFVGEQYTVRTATTVEAAVDIVDESTDVVLLDRRLPDGDGQRVLERIREQGYGCRVAMVTGVVPDFDIVGMGFDHYVVKPISRDGLLDAVELLLGRTEYGTKLRETASLVSKRALLEAEKSADELAASTEYRRLVDQVDTLQRDIDAISADFTPADFRAMFRDIESAP</sequence>
<reference evidence="9" key="1">
    <citation type="submission" date="2016-10" db="EMBL/GenBank/DDBJ databases">
        <authorList>
            <person name="Varghese N."/>
            <person name="Submissions S."/>
        </authorList>
    </citation>
    <scope>NUCLEOTIDE SEQUENCE [LARGE SCALE GENOMIC DNA]</scope>
    <source>
        <strain evidence="9">CGMCC 1.10119</strain>
    </source>
</reference>
<dbReference type="PROSITE" id="PS50110">
    <property type="entry name" value="RESPONSE_REGULATORY"/>
    <property type="match status" value="1"/>
</dbReference>
<evidence type="ECO:0000256" key="6">
    <source>
        <dbReference type="PROSITE-ProRule" id="PRU00169"/>
    </source>
</evidence>
<dbReference type="GO" id="GO:0006355">
    <property type="term" value="P:regulation of DNA-templated transcription"/>
    <property type="evidence" value="ECO:0007669"/>
    <property type="project" value="TreeGrafter"/>
</dbReference>
<keyword evidence="5" id="KW-0804">Transcription</keyword>
<dbReference type="PANTHER" id="PTHR48111">
    <property type="entry name" value="REGULATOR OF RPOS"/>
    <property type="match status" value="1"/>
</dbReference>
<dbReference type="SMART" id="SM00448">
    <property type="entry name" value="REC"/>
    <property type="match status" value="1"/>
</dbReference>
<dbReference type="Pfam" id="PF08663">
    <property type="entry name" value="HalX"/>
    <property type="match status" value="1"/>
</dbReference>
<dbReference type="Proteomes" id="UP000199451">
    <property type="component" value="Unassembled WGS sequence"/>
</dbReference>
<dbReference type="EMBL" id="FNHL01000001">
    <property type="protein sequence ID" value="SDM17993.1"/>
    <property type="molecule type" value="Genomic_DNA"/>
</dbReference>
<evidence type="ECO:0000313" key="8">
    <source>
        <dbReference type="EMBL" id="SDM17993.1"/>
    </source>
</evidence>
<dbReference type="GO" id="GO:0005829">
    <property type="term" value="C:cytosol"/>
    <property type="evidence" value="ECO:0007669"/>
    <property type="project" value="TreeGrafter"/>
</dbReference>
<evidence type="ECO:0000313" key="9">
    <source>
        <dbReference type="Proteomes" id="UP000199451"/>
    </source>
</evidence>
<evidence type="ECO:0000259" key="7">
    <source>
        <dbReference type="PROSITE" id="PS50110"/>
    </source>
</evidence>
<dbReference type="GO" id="GO:0032993">
    <property type="term" value="C:protein-DNA complex"/>
    <property type="evidence" value="ECO:0007669"/>
    <property type="project" value="TreeGrafter"/>
</dbReference>
<dbReference type="OrthoDB" id="86314at2157"/>
<keyword evidence="2" id="KW-0902">Two-component regulatory system</keyword>
<dbReference type="Gene3D" id="3.40.50.2300">
    <property type="match status" value="1"/>
</dbReference>
<dbReference type="InterPro" id="IPR013971">
    <property type="entry name" value="HalX_domain"/>
</dbReference>
<dbReference type="PANTHER" id="PTHR48111:SF1">
    <property type="entry name" value="TWO-COMPONENT RESPONSE REGULATOR ORR33"/>
    <property type="match status" value="1"/>
</dbReference>
<gene>
    <name evidence="8" type="ORF">SAMN04487949_1167</name>
</gene>
<evidence type="ECO:0000256" key="2">
    <source>
        <dbReference type="ARBA" id="ARBA00023012"/>
    </source>
</evidence>
<dbReference type="InterPro" id="IPR039420">
    <property type="entry name" value="WalR-like"/>
</dbReference>
<dbReference type="InterPro" id="IPR001789">
    <property type="entry name" value="Sig_transdc_resp-reg_receiver"/>
</dbReference>
<evidence type="ECO:0000256" key="1">
    <source>
        <dbReference type="ARBA" id="ARBA00022553"/>
    </source>
</evidence>
<evidence type="ECO:0000256" key="4">
    <source>
        <dbReference type="ARBA" id="ARBA00023125"/>
    </source>
</evidence>
<keyword evidence="9" id="KW-1185">Reference proteome</keyword>
<keyword evidence="4" id="KW-0238">DNA-binding</keyword>
<accession>A0A1G9R446</accession>
<dbReference type="InterPro" id="IPR011006">
    <property type="entry name" value="CheY-like_superfamily"/>
</dbReference>
<evidence type="ECO:0000256" key="5">
    <source>
        <dbReference type="ARBA" id="ARBA00023163"/>
    </source>
</evidence>
<dbReference type="AlphaFoldDB" id="A0A1G9R446"/>
<proteinExistence type="predicted"/>
<dbReference type="Pfam" id="PF00072">
    <property type="entry name" value="Response_reg"/>
    <property type="match status" value="1"/>
</dbReference>
<dbReference type="GO" id="GO:0000976">
    <property type="term" value="F:transcription cis-regulatory region binding"/>
    <property type="evidence" value="ECO:0007669"/>
    <property type="project" value="TreeGrafter"/>
</dbReference>
<dbReference type="SUPFAM" id="SSF52172">
    <property type="entry name" value="CheY-like"/>
    <property type="match status" value="1"/>
</dbReference>
<feature type="modified residue" description="4-aspartylphosphate" evidence="6">
    <location>
        <position position="53"/>
    </location>
</feature>
<organism evidence="8 9">
    <name type="scientific">Halogranum gelatinilyticum</name>
    <dbReference type="NCBI Taxonomy" id="660521"/>
    <lineage>
        <taxon>Archaea</taxon>
        <taxon>Methanobacteriati</taxon>
        <taxon>Methanobacteriota</taxon>
        <taxon>Stenosarchaea group</taxon>
        <taxon>Halobacteria</taxon>
        <taxon>Halobacteriales</taxon>
        <taxon>Haloferacaceae</taxon>
    </lineage>
</organism>
<feature type="domain" description="Response regulatory" evidence="7">
    <location>
        <begin position="6"/>
        <end position="115"/>
    </location>
</feature>
<protein>
    <submittedName>
        <fullName evidence="8">Response regulator receiver domain-containing protein</fullName>
    </submittedName>
</protein>
<keyword evidence="1 6" id="KW-0597">Phosphoprotein</keyword>
<name>A0A1G9R446_9EURY</name>
<keyword evidence="3" id="KW-0805">Transcription regulation</keyword>
<dbReference type="RefSeq" id="WP_089694953.1">
    <property type="nucleotide sequence ID" value="NZ_FNHL01000001.1"/>
</dbReference>
<dbReference type="GO" id="GO:0000156">
    <property type="term" value="F:phosphorelay response regulator activity"/>
    <property type="evidence" value="ECO:0007669"/>
    <property type="project" value="TreeGrafter"/>
</dbReference>
<evidence type="ECO:0000256" key="3">
    <source>
        <dbReference type="ARBA" id="ARBA00023015"/>
    </source>
</evidence>
<dbReference type="STRING" id="660521.SAMN04487949_1167"/>